<proteinExistence type="predicted"/>
<dbReference type="EMBL" id="JBHMEY010000054">
    <property type="protein sequence ID" value="MFB9097501.1"/>
    <property type="molecule type" value="Genomic_DNA"/>
</dbReference>
<keyword evidence="1" id="KW-1133">Transmembrane helix</keyword>
<sequence>MAGEGFMLSANTSLKNNKRSKKSRLKKFVNTTSNGQSELIDHKTATPEMLAEIREKLQTENKLQLRNKIIKTVLFLVAIIVVVAIVNRYFSKFLLNN</sequence>
<evidence type="ECO:0000256" key="1">
    <source>
        <dbReference type="SAM" id="Phobius"/>
    </source>
</evidence>
<name>A0ABV5GR82_9FLAO</name>
<accession>A0ABV5GR82</accession>
<feature type="transmembrane region" description="Helical" evidence="1">
    <location>
        <begin position="72"/>
        <end position="90"/>
    </location>
</feature>
<evidence type="ECO:0000313" key="2">
    <source>
        <dbReference type="EMBL" id="MFB9097501.1"/>
    </source>
</evidence>
<organism evidence="2 3">
    <name type="scientific">Flavobacterium jumunjinense</name>
    <dbReference type="NCBI Taxonomy" id="998845"/>
    <lineage>
        <taxon>Bacteria</taxon>
        <taxon>Pseudomonadati</taxon>
        <taxon>Bacteroidota</taxon>
        <taxon>Flavobacteriia</taxon>
        <taxon>Flavobacteriales</taxon>
        <taxon>Flavobacteriaceae</taxon>
        <taxon>Flavobacterium</taxon>
    </lineage>
</organism>
<keyword evidence="1" id="KW-0472">Membrane</keyword>
<dbReference type="Proteomes" id="UP001589607">
    <property type="component" value="Unassembled WGS sequence"/>
</dbReference>
<reference evidence="2 3" key="1">
    <citation type="submission" date="2024-09" db="EMBL/GenBank/DDBJ databases">
        <authorList>
            <person name="Sun Q."/>
            <person name="Mori K."/>
        </authorList>
    </citation>
    <scope>NUCLEOTIDE SEQUENCE [LARGE SCALE GENOMIC DNA]</scope>
    <source>
        <strain evidence="2 3">CECT 7955</strain>
    </source>
</reference>
<protein>
    <submittedName>
        <fullName evidence="2">Uncharacterized protein</fullName>
    </submittedName>
</protein>
<evidence type="ECO:0000313" key="3">
    <source>
        <dbReference type="Proteomes" id="UP001589607"/>
    </source>
</evidence>
<dbReference type="RefSeq" id="WP_236453063.1">
    <property type="nucleotide sequence ID" value="NZ_CBCSGE010000026.1"/>
</dbReference>
<gene>
    <name evidence="2" type="ORF">ACFFVF_13315</name>
</gene>
<keyword evidence="1" id="KW-0812">Transmembrane</keyword>
<keyword evidence="3" id="KW-1185">Reference proteome</keyword>
<comment type="caution">
    <text evidence="2">The sequence shown here is derived from an EMBL/GenBank/DDBJ whole genome shotgun (WGS) entry which is preliminary data.</text>
</comment>